<feature type="repeat" description="ANK" evidence="3">
    <location>
        <begin position="354"/>
        <end position="386"/>
    </location>
</feature>
<evidence type="ECO:0000256" key="3">
    <source>
        <dbReference type="PROSITE-ProRule" id="PRU00023"/>
    </source>
</evidence>
<feature type="repeat" description="ANK" evidence="3">
    <location>
        <begin position="220"/>
        <end position="253"/>
    </location>
</feature>
<dbReference type="PROSITE" id="PS50088">
    <property type="entry name" value="ANK_REPEAT"/>
    <property type="match status" value="6"/>
</dbReference>
<protein>
    <recommendedName>
        <fullName evidence="7">Inversin</fullName>
    </recommendedName>
</protein>
<keyword evidence="2 3" id="KW-0040">ANK repeat</keyword>
<accession>A0AAF3E9G7</accession>
<evidence type="ECO:0000256" key="1">
    <source>
        <dbReference type="ARBA" id="ARBA00022737"/>
    </source>
</evidence>
<dbReference type="InterPro" id="IPR036770">
    <property type="entry name" value="Ankyrin_rpt-contain_sf"/>
</dbReference>
<dbReference type="SMART" id="SM00248">
    <property type="entry name" value="ANK"/>
    <property type="match status" value="13"/>
</dbReference>
<keyword evidence="5" id="KW-1185">Reference proteome</keyword>
<dbReference type="AlphaFoldDB" id="A0AAF3E9G7"/>
<dbReference type="WBParaSite" id="MBELARI_LOCUS1056">
    <property type="protein sequence ID" value="MBELARI_LOCUS1056"/>
    <property type="gene ID" value="MBELARI_LOCUS1056"/>
</dbReference>
<dbReference type="Pfam" id="PF00023">
    <property type="entry name" value="Ank"/>
    <property type="match status" value="1"/>
</dbReference>
<dbReference type="SUPFAM" id="SSF48403">
    <property type="entry name" value="Ankyrin repeat"/>
    <property type="match status" value="2"/>
</dbReference>
<name>A0AAF3E9G7_9BILA</name>
<dbReference type="InterPro" id="IPR002110">
    <property type="entry name" value="Ankyrin_rpt"/>
</dbReference>
<dbReference type="Pfam" id="PF12796">
    <property type="entry name" value="Ank_2"/>
    <property type="match status" value="5"/>
</dbReference>
<sequence>MMREENEIFYYAAEGSVSDLEKHIKKYPSSLHSKDHRNRTPLAHTALTDKEKNAQLLLKKGLSWWDEDSNGGTAIHWATKCASIRVIRMILQNGKTPTGIPPCLLKDKDGVTPIHIASRRPNDKVLKILVETLKEKVTKEELLLDTKGRSPIHYAAASCSYECCQLLIDSENLNLLVDQKDVYMQSPLMCAAGVRLPQAVNVVLLLGKRKPPALPHRTIDGQTALHLAVAADNIPVVDALLNELGAPIHVHDNDYRTPLHYAADMGNLNAIEKLTAKGLKNTKDRFNVSCAHYAAQNSGKAMALLLKTPTGTYREVKDGENRSCFMWAVVAGNIDAIEFLLQNCPPSRHEIDSHGLTALHLAALMGNERVCKILIKQGWHLSGGDKNFATPIHLAAGRGHTDVVSCLVTAGADMKAVDFMDRTAIFASCFGGQAHTLYVMIRELGFEWRTAVENQSRPITDAMGRTPLHAAAYGGFSHCITQMLKIEEEDPTALCIPLVGAVDNNSETALHVASYRGRLDCVLVLLNHGAAINAVDHNLRTPYKCALDAGHKAVADHLRAQGALLYDELCSLAATIIQNWIRTILEEKKMKRKIQLQDPPFGNQRKNSQRILEKND</sequence>
<evidence type="ECO:0000313" key="6">
    <source>
        <dbReference type="WBParaSite" id="MBELARI_LOCUS1056"/>
    </source>
</evidence>
<evidence type="ECO:0008006" key="7">
    <source>
        <dbReference type="Google" id="ProtNLM"/>
    </source>
</evidence>
<evidence type="ECO:0000313" key="5">
    <source>
        <dbReference type="Proteomes" id="UP000887575"/>
    </source>
</evidence>
<feature type="repeat" description="ANK" evidence="3">
    <location>
        <begin position="505"/>
        <end position="537"/>
    </location>
</feature>
<feature type="region of interest" description="Disordered" evidence="4">
    <location>
        <begin position="595"/>
        <end position="616"/>
    </location>
</feature>
<feature type="repeat" description="ANK" evidence="3">
    <location>
        <begin position="254"/>
        <end position="278"/>
    </location>
</feature>
<keyword evidence="1" id="KW-0677">Repeat</keyword>
<proteinExistence type="predicted"/>
<evidence type="ECO:0000256" key="4">
    <source>
        <dbReference type="SAM" id="MobiDB-lite"/>
    </source>
</evidence>
<dbReference type="Gene3D" id="1.25.40.20">
    <property type="entry name" value="Ankyrin repeat-containing domain"/>
    <property type="match status" value="4"/>
</dbReference>
<feature type="repeat" description="ANK" evidence="3">
    <location>
        <begin position="109"/>
        <end position="131"/>
    </location>
</feature>
<organism evidence="5 6">
    <name type="scientific">Mesorhabditis belari</name>
    <dbReference type="NCBI Taxonomy" id="2138241"/>
    <lineage>
        <taxon>Eukaryota</taxon>
        <taxon>Metazoa</taxon>
        <taxon>Ecdysozoa</taxon>
        <taxon>Nematoda</taxon>
        <taxon>Chromadorea</taxon>
        <taxon>Rhabditida</taxon>
        <taxon>Rhabditina</taxon>
        <taxon>Rhabditomorpha</taxon>
        <taxon>Rhabditoidea</taxon>
        <taxon>Rhabditidae</taxon>
        <taxon>Mesorhabditinae</taxon>
        <taxon>Mesorhabditis</taxon>
    </lineage>
</organism>
<feature type="repeat" description="ANK" evidence="3">
    <location>
        <begin position="387"/>
        <end position="419"/>
    </location>
</feature>
<dbReference type="PANTHER" id="PTHR24198">
    <property type="entry name" value="ANKYRIN REPEAT AND PROTEIN KINASE DOMAIN-CONTAINING PROTEIN"/>
    <property type="match status" value="1"/>
</dbReference>
<dbReference type="PROSITE" id="PS50297">
    <property type="entry name" value="ANK_REP_REGION"/>
    <property type="match status" value="6"/>
</dbReference>
<reference evidence="6" key="1">
    <citation type="submission" date="2024-02" db="UniProtKB">
        <authorList>
            <consortium name="WormBaseParasite"/>
        </authorList>
    </citation>
    <scope>IDENTIFICATION</scope>
</reference>
<evidence type="ECO:0000256" key="2">
    <source>
        <dbReference type="ARBA" id="ARBA00023043"/>
    </source>
</evidence>
<dbReference type="Proteomes" id="UP000887575">
    <property type="component" value="Unassembled WGS sequence"/>
</dbReference>
<dbReference type="PANTHER" id="PTHR24198:SF165">
    <property type="entry name" value="ANKYRIN REPEAT-CONTAINING PROTEIN-RELATED"/>
    <property type="match status" value="1"/>
</dbReference>
<dbReference type="PRINTS" id="PR01415">
    <property type="entry name" value="ANKYRIN"/>
</dbReference>